<dbReference type="PANTHER" id="PTHR21089:SF1">
    <property type="entry name" value="BIFUNCTIONAL 3-DEHYDROQUINATE DEHYDRATASE_SHIKIMATE DEHYDROGENASE, CHLOROPLASTIC"/>
    <property type="match status" value="1"/>
</dbReference>
<keyword evidence="3" id="KW-0057">Aromatic amino acid biosynthesis</keyword>
<dbReference type="GO" id="GO:0005829">
    <property type="term" value="C:cytosol"/>
    <property type="evidence" value="ECO:0007669"/>
    <property type="project" value="TreeGrafter"/>
</dbReference>
<dbReference type="GO" id="GO:0009423">
    <property type="term" value="P:chorismate biosynthetic process"/>
    <property type="evidence" value="ECO:0007669"/>
    <property type="project" value="TreeGrafter"/>
</dbReference>
<proteinExistence type="predicted"/>
<dbReference type="GO" id="GO:0009073">
    <property type="term" value="P:aromatic amino acid family biosynthetic process"/>
    <property type="evidence" value="ECO:0007669"/>
    <property type="project" value="UniProtKB-KW"/>
</dbReference>
<dbReference type="InterPro" id="IPR036291">
    <property type="entry name" value="NAD(P)-bd_dom_sf"/>
</dbReference>
<dbReference type="PANTHER" id="PTHR21089">
    <property type="entry name" value="SHIKIMATE DEHYDROGENASE"/>
    <property type="match status" value="1"/>
</dbReference>
<dbReference type="RefSeq" id="WP_201431484.1">
    <property type="nucleotide sequence ID" value="NZ_JAEQBW010000005.1"/>
</dbReference>
<feature type="domain" description="Shikimate dehydrogenase substrate binding N-terminal" evidence="4">
    <location>
        <begin position="6"/>
        <end position="87"/>
    </location>
</feature>
<dbReference type="InterPro" id="IPR013708">
    <property type="entry name" value="Shikimate_DH-bd_N"/>
</dbReference>
<evidence type="ECO:0000313" key="6">
    <source>
        <dbReference type="Proteomes" id="UP000611723"/>
    </source>
</evidence>
<evidence type="ECO:0000259" key="4">
    <source>
        <dbReference type="Pfam" id="PF08501"/>
    </source>
</evidence>
<evidence type="ECO:0000313" key="5">
    <source>
        <dbReference type="EMBL" id="MBK6265806.1"/>
    </source>
</evidence>
<name>A0A934WZK9_9BACT</name>
<dbReference type="CDD" id="cd01065">
    <property type="entry name" value="NAD_bind_Shikimate_DH"/>
    <property type="match status" value="1"/>
</dbReference>
<protein>
    <submittedName>
        <fullName evidence="5">Shikimate dehydrogenase</fullName>
    </submittedName>
</protein>
<dbReference type="InterPro" id="IPR046346">
    <property type="entry name" value="Aminoacid_DH-like_N_sf"/>
</dbReference>
<sequence>MKALGLIGYPLKHSFSKSYFTEKFRKESIKGFSYELFPLENIASFPELCKAQNPMGLNVTIPYKEKIIPYLDELDSYARKIGAVNVIKFQNGKTIGYNTDCHGFKVSLQKLLPQAIKSNALILGTGGASKAVKFALDEMKIPSKFVSRHAEKGLTYEEIRKVPEILRENRIIINTTPLGTFPEIENKPDIPYEYLSTNHFLHDLVYNPEETSFMKAGKMQGAKVKNGYEMLVEQAEKAWEIWNS</sequence>
<dbReference type="AlphaFoldDB" id="A0A934WZK9"/>
<keyword evidence="2" id="KW-0560">Oxidoreductase</keyword>
<dbReference type="Pfam" id="PF08501">
    <property type="entry name" value="Shikimate_dh_N"/>
    <property type="match status" value="1"/>
</dbReference>
<dbReference type="EMBL" id="JAEQBW010000005">
    <property type="protein sequence ID" value="MBK6265806.1"/>
    <property type="molecule type" value="Genomic_DNA"/>
</dbReference>
<dbReference type="GO" id="GO:0050661">
    <property type="term" value="F:NADP binding"/>
    <property type="evidence" value="ECO:0007669"/>
    <property type="project" value="TreeGrafter"/>
</dbReference>
<dbReference type="Proteomes" id="UP000611723">
    <property type="component" value="Unassembled WGS sequence"/>
</dbReference>
<dbReference type="SUPFAM" id="SSF51735">
    <property type="entry name" value="NAD(P)-binding Rossmann-fold domains"/>
    <property type="match status" value="1"/>
</dbReference>
<evidence type="ECO:0000256" key="3">
    <source>
        <dbReference type="ARBA" id="ARBA00023141"/>
    </source>
</evidence>
<dbReference type="InterPro" id="IPR022893">
    <property type="entry name" value="Shikimate_DH_fam"/>
</dbReference>
<dbReference type="Gene3D" id="3.40.50.10860">
    <property type="entry name" value="Leucine Dehydrogenase, chain A, domain 1"/>
    <property type="match status" value="1"/>
</dbReference>
<evidence type="ECO:0000256" key="2">
    <source>
        <dbReference type="ARBA" id="ARBA00023002"/>
    </source>
</evidence>
<comment type="caution">
    <text evidence="5">The sequence shown here is derived from an EMBL/GenBank/DDBJ whole genome shotgun (WGS) entry which is preliminary data.</text>
</comment>
<dbReference type="GO" id="GO:0004764">
    <property type="term" value="F:shikimate 3-dehydrogenase (NADP+) activity"/>
    <property type="evidence" value="ECO:0007669"/>
    <property type="project" value="InterPro"/>
</dbReference>
<dbReference type="SUPFAM" id="SSF53223">
    <property type="entry name" value="Aminoacid dehydrogenase-like, N-terminal domain"/>
    <property type="match status" value="1"/>
</dbReference>
<organism evidence="5 6">
    <name type="scientific">Marivirga aurantiaca</name>
    <dbReference type="NCBI Taxonomy" id="2802615"/>
    <lineage>
        <taxon>Bacteria</taxon>
        <taxon>Pseudomonadati</taxon>
        <taxon>Bacteroidota</taxon>
        <taxon>Cytophagia</taxon>
        <taxon>Cytophagales</taxon>
        <taxon>Marivirgaceae</taxon>
        <taxon>Marivirga</taxon>
    </lineage>
</organism>
<dbReference type="GO" id="GO:0019632">
    <property type="term" value="P:shikimate metabolic process"/>
    <property type="evidence" value="ECO:0007669"/>
    <property type="project" value="TreeGrafter"/>
</dbReference>
<gene>
    <name evidence="5" type="ORF">JKA74_12250</name>
</gene>
<comment type="pathway">
    <text evidence="1">Metabolic intermediate biosynthesis; chorismate biosynthesis; chorismate from D-erythrose 4-phosphate and phosphoenolpyruvate: step 4/7.</text>
</comment>
<dbReference type="Gene3D" id="3.40.50.720">
    <property type="entry name" value="NAD(P)-binding Rossmann-like Domain"/>
    <property type="match status" value="1"/>
</dbReference>
<keyword evidence="6" id="KW-1185">Reference proteome</keyword>
<reference evidence="5" key="1">
    <citation type="submission" date="2021-01" db="EMBL/GenBank/DDBJ databases">
        <title>Marivirga aurantiaca sp. nov., isolated from intertidal surface sediments.</title>
        <authorList>
            <person name="Zhang M."/>
        </authorList>
    </citation>
    <scope>NUCLEOTIDE SEQUENCE</scope>
    <source>
        <strain evidence="5">S37H4</strain>
    </source>
</reference>
<accession>A0A934WZK9</accession>
<keyword evidence="3" id="KW-0028">Amino-acid biosynthesis</keyword>
<evidence type="ECO:0000256" key="1">
    <source>
        <dbReference type="ARBA" id="ARBA00004871"/>
    </source>
</evidence>